<name>A0ABW4GGT7_9ACTN</name>
<feature type="chain" id="PRO_5047462616" description="Chitin-binding type-3 domain-containing protein" evidence="1">
    <location>
        <begin position="29"/>
        <end position="83"/>
    </location>
</feature>
<keyword evidence="3" id="KW-1185">Reference proteome</keyword>
<evidence type="ECO:0000313" key="3">
    <source>
        <dbReference type="Proteomes" id="UP001597097"/>
    </source>
</evidence>
<keyword evidence="1" id="KW-0732">Signal</keyword>
<evidence type="ECO:0000313" key="2">
    <source>
        <dbReference type="EMBL" id="MFD1542045.1"/>
    </source>
</evidence>
<sequence length="83" mass="9241">MKSRILAALTMTAATLVATISLSSPAQAEIPGYVKQGAYGWPDQCTGVGYYGQTNGTWRFYYCETVIPTNWNAPGLYYLWVEY</sequence>
<feature type="signal peptide" evidence="1">
    <location>
        <begin position="1"/>
        <end position="28"/>
    </location>
</feature>
<proteinExistence type="predicted"/>
<dbReference type="RefSeq" id="WP_219535324.1">
    <property type="nucleotide sequence ID" value="NZ_JAHKRM010000026.1"/>
</dbReference>
<dbReference type="EMBL" id="JBHUCM010000031">
    <property type="protein sequence ID" value="MFD1542045.1"/>
    <property type="molecule type" value="Genomic_DNA"/>
</dbReference>
<evidence type="ECO:0000256" key="1">
    <source>
        <dbReference type="SAM" id="SignalP"/>
    </source>
</evidence>
<organism evidence="2 3">
    <name type="scientific">Nonomuraea guangzhouensis</name>
    <dbReference type="NCBI Taxonomy" id="1291555"/>
    <lineage>
        <taxon>Bacteria</taxon>
        <taxon>Bacillati</taxon>
        <taxon>Actinomycetota</taxon>
        <taxon>Actinomycetes</taxon>
        <taxon>Streptosporangiales</taxon>
        <taxon>Streptosporangiaceae</taxon>
        <taxon>Nonomuraea</taxon>
    </lineage>
</organism>
<protein>
    <recommendedName>
        <fullName evidence="4">Chitin-binding type-3 domain-containing protein</fullName>
    </recommendedName>
</protein>
<evidence type="ECO:0008006" key="4">
    <source>
        <dbReference type="Google" id="ProtNLM"/>
    </source>
</evidence>
<comment type="caution">
    <text evidence="2">The sequence shown here is derived from an EMBL/GenBank/DDBJ whole genome shotgun (WGS) entry which is preliminary data.</text>
</comment>
<dbReference type="Proteomes" id="UP001597097">
    <property type="component" value="Unassembled WGS sequence"/>
</dbReference>
<accession>A0ABW4GGT7</accession>
<reference evidence="3" key="1">
    <citation type="journal article" date="2019" name="Int. J. Syst. Evol. Microbiol.">
        <title>The Global Catalogue of Microorganisms (GCM) 10K type strain sequencing project: providing services to taxonomists for standard genome sequencing and annotation.</title>
        <authorList>
            <consortium name="The Broad Institute Genomics Platform"/>
            <consortium name="The Broad Institute Genome Sequencing Center for Infectious Disease"/>
            <person name="Wu L."/>
            <person name="Ma J."/>
        </authorList>
    </citation>
    <scope>NUCLEOTIDE SEQUENCE [LARGE SCALE GENOMIC DNA]</scope>
    <source>
        <strain evidence="3">CGMCC 1.15399</strain>
    </source>
</reference>
<gene>
    <name evidence="2" type="ORF">ACFSJ0_33690</name>
</gene>